<proteinExistence type="predicted"/>
<reference evidence="1" key="1">
    <citation type="submission" date="2023-05" db="EMBL/GenBank/DDBJ databases">
        <title>Genome and transcriptome analyses reveal genes involved in the formation of fine ridges on petal epidermal cells in Hibiscus trionum.</title>
        <authorList>
            <person name="Koshimizu S."/>
            <person name="Masuda S."/>
            <person name="Ishii T."/>
            <person name="Shirasu K."/>
            <person name="Hoshino A."/>
            <person name="Arita M."/>
        </authorList>
    </citation>
    <scope>NUCLEOTIDE SEQUENCE</scope>
    <source>
        <strain evidence="1">Hamamatsu line</strain>
    </source>
</reference>
<organism evidence="1 2">
    <name type="scientific">Hibiscus trionum</name>
    <name type="common">Flower of an hour</name>
    <dbReference type="NCBI Taxonomy" id="183268"/>
    <lineage>
        <taxon>Eukaryota</taxon>
        <taxon>Viridiplantae</taxon>
        <taxon>Streptophyta</taxon>
        <taxon>Embryophyta</taxon>
        <taxon>Tracheophyta</taxon>
        <taxon>Spermatophyta</taxon>
        <taxon>Magnoliopsida</taxon>
        <taxon>eudicotyledons</taxon>
        <taxon>Gunneridae</taxon>
        <taxon>Pentapetalae</taxon>
        <taxon>rosids</taxon>
        <taxon>malvids</taxon>
        <taxon>Malvales</taxon>
        <taxon>Malvaceae</taxon>
        <taxon>Malvoideae</taxon>
        <taxon>Hibiscus</taxon>
    </lineage>
</organism>
<evidence type="ECO:0000313" key="2">
    <source>
        <dbReference type="Proteomes" id="UP001165190"/>
    </source>
</evidence>
<protein>
    <submittedName>
        <fullName evidence="1">Uncharacterized protein</fullName>
    </submittedName>
</protein>
<dbReference type="Proteomes" id="UP001165190">
    <property type="component" value="Unassembled WGS sequence"/>
</dbReference>
<comment type="caution">
    <text evidence="1">The sequence shown here is derived from an EMBL/GenBank/DDBJ whole genome shotgun (WGS) entry which is preliminary data.</text>
</comment>
<sequence length="66" mass="7290">MGCIIEDDDGDNAVMEPPYNFSTVEEGVYRAGCPQTIQFRLPGNPKPPFHHVSFLLSLYLVSCCIG</sequence>
<name>A0A9W7LZN1_HIBTR</name>
<dbReference type="AlphaFoldDB" id="A0A9W7LZN1"/>
<evidence type="ECO:0000313" key="1">
    <source>
        <dbReference type="EMBL" id="GMI82834.1"/>
    </source>
</evidence>
<dbReference type="EMBL" id="BSYR01000019">
    <property type="protein sequence ID" value="GMI82834.1"/>
    <property type="molecule type" value="Genomic_DNA"/>
</dbReference>
<gene>
    <name evidence="1" type="ORF">HRI_001952700</name>
</gene>
<keyword evidence="2" id="KW-1185">Reference proteome</keyword>
<accession>A0A9W7LZN1</accession>